<dbReference type="PANTHER" id="PTHR43096:SF48">
    <property type="entry name" value="CHAPERONE PROTEIN DNAJ"/>
    <property type="match status" value="1"/>
</dbReference>
<keyword evidence="2 12" id="KW-0235">DNA replication</keyword>
<evidence type="ECO:0000256" key="12">
    <source>
        <dbReference type="HAMAP-Rule" id="MF_01152"/>
    </source>
</evidence>
<gene>
    <name evidence="12 16" type="primary">dnaJ</name>
    <name evidence="16" type="ORF">MGALLINA_01330</name>
</gene>
<comment type="caution">
    <text evidence="16">The sequence shown here is derived from an EMBL/GenBank/DDBJ whole genome shotgun (WGS) entry which is preliminary data.</text>
</comment>
<feature type="binding site" evidence="12">
    <location>
        <position position="152"/>
    </location>
    <ligand>
        <name>Zn(2+)</name>
        <dbReference type="ChEBI" id="CHEBI:29105"/>
        <label>1</label>
    </ligand>
</feature>
<evidence type="ECO:0000256" key="10">
    <source>
        <dbReference type="ARBA" id="ARBA00061004"/>
    </source>
</evidence>
<dbReference type="PATRIC" id="fig|29557.3.peg.121"/>
<dbReference type="InterPro" id="IPR008971">
    <property type="entry name" value="HSP40/DnaJ_pept-bd"/>
</dbReference>
<dbReference type="Gene3D" id="1.10.287.110">
    <property type="entry name" value="DnaJ domain"/>
    <property type="match status" value="1"/>
</dbReference>
<feature type="zinc finger region" description="CR-type" evidence="13">
    <location>
        <begin position="136"/>
        <end position="218"/>
    </location>
</feature>
<keyword evidence="5 12" id="KW-0863">Zinc-finger</keyword>
<organism evidence="16 17">
    <name type="scientific">Mycoplasmopsis gallinarum</name>
    <dbReference type="NCBI Taxonomy" id="29557"/>
    <lineage>
        <taxon>Bacteria</taxon>
        <taxon>Bacillati</taxon>
        <taxon>Mycoplasmatota</taxon>
        <taxon>Mycoplasmoidales</taxon>
        <taxon>Metamycoplasmataceae</taxon>
        <taxon>Mycoplasmopsis</taxon>
    </lineage>
</organism>
<evidence type="ECO:0000256" key="2">
    <source>
        <dbReference type="ARBA" id="ARBA00022705"/>
    </source>
</evidence>
<dbReference type="Proteomes" id="UP000076983">
    <property type="component" value="Unassembled WGS sequence"/>
</dbReference>
<dbReference type="GO" id="GO:0005524">
    <property type="term" value="F:ATP binding"/>
    <property type="evidence" value="ECO:0007669"/>
    <property type="project" value="InterPro"/>
</dbReference>
<dbReference type="InterPro" id="IPR036410">
    <property type="entry name" value="HSP_DnaJ_Cys-rich_dom_sf"/>
</dbReference>
<feature type="binding site" evidence="12">
    <location>
        <position position="169"/>
    </location>
    <ligand>
        <name>Zn(2+)</name>
        <dbReference type="ChEBI" id="CHEBI:29105"/>
        <label>2</label>
    </ligand>
</feature>
<feature type="domain" description="J" evidence="14">
    <location>
        <begin position="5"/>
        <end position="69"/>
    </location>
</feature>
<dbReference type="PRINTS" id="PR00625">
    <property type="entry name" value="JDOMAIN"/>
</dbReference>
<comment type="cofactor">
    <cofactor evidence="12">
        <name>Zn(2+)</name>
        <dbReference type="ChEBI" id="CHEBI:29105"/>
    </cofactor>
    <text evidence="12">Binds 2 Zn(2+) ions per monomer.</text>
</comment>
<feature type="binding site" evidence="12">
    <location>
        <position position="149"/>
    </location>
    <ligand>
        <name>Zn(2+)</name>
        <dbReference type="ChEBI" id="CHEBI:29105"/>
        <label>1</label>
    </ligand>
</feature>
<feature type="domain" description="CR-type" evidence="15">
    <location>
        <begin position="136"/>
        <end position="218"/>
    </location>
</feature>
<evidence type="ECO:0000256" key="9">
    <source>
        <dbReference type="ARBA" id="ARBA00053423"/>
    </source>
</evidence>
<keyword evidence="7 12" id="KW-0346">Stress response</keyword>
<comment type="function">
    <text evidence="9 12">Participates actively in the response to hyperosmotic and heat shock by preventing the aggregation of stress-denatured proteins and by disaggregating proteins, also in an autonomous, DnaK-independent fashion. Unfolded proteins bind initially to DnaJ; upon interaction with the DnaJ-bound protein, DnaK hydrolyzes its bound ATP, resulting in the formation of a stable complex. GrpE releases ADP from DnaK; ATP binding to DnaK triggers the release of the substrate protein, thus completing the reaction cycle. Several rounds of ATP-dependent interactions between DnaJ, DnaK and GrpE are required for fully efficient folding. Also involved, together with DnaK and GrpE, in the DNA replication of plasmids through activation of initiation proteins.</text>
</comment>
<dbReference type="SMART" id="SM00271">
    <property type="entry name" value="DnaJ"/>
    <property type="match status" value="1"/>
</dbReference>
<dbReference type="PROSITE" id="PS50076">
    <property type="entry name" value="DNAJ_2"/>
    <property type="match status" value="1"/>
</dbReference>
<evidence type="ECO:0000256" key="8">
    <source>
        <dbReference type="ARBA" id="ARBA00023186"/>
    </source>
</evidence>
<evidence type="ECO:0000313" key="16">
    <source>
        <dbReference type="EMBL" id="OAB49094.1"/>
    </source>
</evidence>
<dbReference type="CDD" id="cd06257">
    <property type="entry name" value="DnaJ"/>
    <property type="match status" value="1"/>
</dbReference>
<dbReference type="Gene3D" id="2.10.230.10">
    <property type="entry name" value="Heat shock protein DnaJ, cysteine-rich domain"/>
    <property type="match status" value="1"/>
</dbReference>
<comment type="caution">
    <text evidence="12">Lacks conserved residue(s) required for the propagation of feature annotation.</text>
</comment>
<dbReference type="SUPFAM" id="SSF49493">
    <property type="entry name" value="HSP40/DnaJ peptide-binding domain"/>
    <property type="match status" value="2"/>
</dbReference>
<dbReference type="STRING" id="29557.MGALLINA_01330"/>
<comment type="subcellular location">
    <subcellularLocation>
        <location evidence="12">Cytoplasm</location>
    </subcellularLocation>
</comment>
<dbReference type="GO" id="GO:0009408">
    <property type="term" value="P:response to heat"/>
    <property type="evidence" value="ECO:0007669"/>
    <property type="project" value="InterPro"/>
</dbReference>
<keyword evidence="3 12" id="KW-0479">Metal-binding</keyword>
<dbReference type="PROSITE" id="PS51188">
    <property type="entry name" value="ZF_CR"/>
    <property type="match status" value="1"/>
</dbReference>
<evidence type="ECO:0000256" key="13">
    <source>
        <dbReference type="PROSITE-ProRule" id="PRU00546"/>
    </source>
</evidence>
<dbReference type="InterPro" id="IPR001623">
    <property type="entry name" value="DnaJ_domain"/>
</dbReference>
<evidence type="ECO:0000259" key="14">
    <source>
        <dbReference type="PROSITE" id="PS50076"/>
    </source>
</evidence>
<dbReference type="SUPFAM" id="SSF57938">
    <property type="entry name" value="DnaJ/Hsp40 cysteine-rich domain"/>
    <property type="match status" value="1"/>
</dbReference>
<dbReference type="FunFam" id="2.10.230.10:FF:000002">
    <property type="entry name" value="Molecular chaperone DnaJ"/>
    <property type="match status" value="1"/>
</dbReference>
<evidence type="ECO:0000313" key="17">
    <source>
        <dbReference type="Proteomes" id="UP000076983"/>
    </source>
</evidence>
<feature type="binding site" evidence="12">
    <location>
        <position position="166"/>
    </location>
    <ligand>
        <name>Zn(2+)</name>
        <dbReference type="ChEBI" id="CHEBI:29105"/>
        <label>2</label>
    </ligand>
</feature>
<evidence type="ECO:0000256" key="4">
    <source>
        <dbReference type="ARBA" id="ARBA00022737"/>
    </source>
</evidence>
<evidence type="ECO:0000256" key="5">
    <source>
        <dbReference type="ARBA" id="ARBA00022771"/>
    </source>
</evidence>
<dbReference type="HAMAP" id="MF_01152">
    <property type="entry name" value="DnaJ"/>
    <property type="match status" value="1"/>
</dbReference>
<keyword evidence="6 12" id="KW-0862">Zinc</keyword>
<dbReference type="EMBL" id="LVLH01000020">
    <property type="protein sequence ID" value="OAB49094.1"/>
    <property type="molecule type" value="Genomic_DNA"/>
</dbReference>
<keyword evidence="8 12" id="KW-0143">Chaperone</keyword>
<dbReference type="AlphaFoldDB" id="A0A168RLI8"/>
<dbReference type="Pfam" id="PF00226">
    <property type="entry name" value="DnaJ"/>
    <property type="match status" value="1"/>
</dbReference>
<feature type="binding site" evidence="12">
    <location>
        <position position="209"/>
    </location>
    <ligand>
        <name>Zn(2+)</name>
        <dbReference type="ChEBI" id="CHEBI:29105"/>
        <label>1</label>
    </ligand>
</feature>
<keyword evidence="1 12" id="KW-0963">Cytoplasm</keyword>
<sequence>MSKKDYYAILGVSKTADQKEIKTAYRKLALQYHPDKLKDGSSDEKMRELNEAYEVLSDPEKRSNYDKYGSAEAPRGFGGMHFNMGDFAGGFSNFGDIFGDIFSSFSGGRRTKNSGKRNGDSLQMRVQLTFDEAVKGVEKVFKLKKYGLCSHCHGTGAENPTDIKECAKCKGTGHIKEVKNTIFGQMESIVNCDVCHGTGKEITNKCHECKGNKYIEKLKSVTVSIPSGVETGDQFTLTGYGEPGINGGIPGDLILVYTVKEHPYFKRNGLDIYIPEFPVSFLDIIKENEIYIPTPYGNEKVQMKRTYQTDKILTLKGKGIKKGNFVGDLKLSLKVIIPDIKEKEIKKMAETLTDFSDKSNMEIVEKINKAK</sequence>
<feature type="binding site" evidence="12">
    <location>
        <position position="192"/>
    </location>
    <ligand>
        <name>Zn(2+)</name>
        <dbReference type="ChEBI" id="CHEBI:29105"/>
        <label>2</label>
    </ligand>
</feature>
<accession>A0A168RLI8</accession>
<feature type="binding site" evidence="12">
    <location>
        <position position="206"/>
    </location>
    <ligand>
        <name>Zn(2+)</name>
        <dbReference type="ChEBI" id="CHEBI:29105"/>
        <label>1</label>
    </ligand>
</feature>
<dbReference type="InterPro" id="IPR002939">
    <property type="entry name" value="DnaJ_C"/>
</dbReference>
<comment type="domain">
    <text evidence="12">The J domain is necessary and sufficient to stimulate DnaK ATPase activity. Zinc center 1 plays an important role in the autonomous, DnaK-independent chaperone activity of DnaJ. Zinc center 2 is essential for interaction with DnaK and for DnaJ activity.</text>
</comment>
<evidence type="ECO:0000259" key="15">
    <source>
        <dbReference type="PROSITE" id="PS51188"/>
    </source>
</evidence>
<dbReference type="InterPro" id="IPR036869">
    <property type="entry name" value="J_dom_sf"/>
</dbReference>
<dbReference type="PANTHER" id="PTHR43096">
    <property type="entry name" value="DNAJ HOMOLOG 1, MITOCHONDRIAL-RELATED"/>
    <property type="match status" value="1"/>
</dbReference>
<evidence type="ECO:0000256" key="11">
    <source>
        <dbReference type="ARBA" id="ARBA00067609"/>
    </source>
</evidence>
<dbReference type="InterPro" id="IPR012724">
    <property type="entry name" value="DnaJ"/>
</dbReference>
<dbReference type="GO" id="GO:0031072">
    <property type="term" value="F:heat shock protein binding"/>
    <property type="evidence" value="ECO:0007669"/>
    <property type="project" value="InterPro"/>
</dbReference>
<dbReference type="OrthoDB" id="9779889at2"/>
<dbReference type="RefSeq" id="WP_063625940.1">
    <property type="nucleotide sequence ID" value="NZ_LVLH01000020.1"/>
</dbReference>
<dbReference type="GO" id="GO:0051082">
    <property type="term" value="F:unfolded protein binding"/>
    <property type="evidence" value="ECO:0007669"/>
    <property type="project" value="UniProtKB-UniRule"/>
</dbReference>
<dbReference type="SUPFAM" id="SSF46565">
    <property type="entry name" value="Chaperone J-domain"/>
    <property type="match status" value="1"/>
</dbReference>
<dbReference type="GO" id="GO:0006260">
    <property type="term" value="P:DNA replication"/>
    <property type="evidence" value="ECO:0007669"/>
    <property type="project" value="UniProtKB-KW"/>
</dbReference>
<dbReference type="GO" id="GO:0042026">
    <property type="term" value="P:protein refolding"/>
    <property type="evidence" value="ECO:0007669"/>
    <property type="project" value="TreeGrafter"/>
</dbReference>
<dbReference type="Pfam" id="PF00684">
    <property type="entry name" value="DnaJ_CXXCXGXG"/>
    <property type="match status" value="1"/>
</dbReference>
<dbReference type="InterPro" id="IPR001305">
    <property type="entry name" value="HSP_DnaJ_Cys-rich_dom"/>
</dbReference>
<keyword evidence="17" id="KW-1185">Reference proteome</keyword>
<name>A0A168RLI8_9BACT</name>
<protein>
    <recommendedName>
        <fullName evidence="11 12">Chaperone protein DnaJ</fullName>
    </recommendedName>
</protein>
<dbReference type="CDD" id="cd10747">
    <property type="entry name" value="DnaJ_C"/>
    <property type="match status" value="1"/>
</dbReference>
<evidence type="ECO:0000256" key="3">
    <source>
        <dbReference type="ARBA" id="ARBA00022723"/>
    </source>
</evidence>
<keyword evidence="4 12" id="KW-0677">Repeat</keyword>
<comment type="similarity">
    <text evidence="10 12">Belongs to the DnaJ family.</text>
</comment>
<evidence type="ECO:0000256" key="7">
    <source>
        <dbReference type="ARBA" id="ARBA00023016"/>
    </source>
</evidence>
<evidence type="ECO:0000256" key="1">
    <source>
        <dbReference type="ARBA" id="ARBA00022490"/>
    </source>
</evidence>
<reference evidence="16 17" key="1">
    <citation type="submission" date="2016-03" db="EMBL/GenBank/DDBJ databases">
        <title>Genome sequence of Mycoplasma gallinarum strain Mgn_IPT.</title>
        <authorList>
            <person name="Yacoub E."/>
            <person name="Sirand-Pugnet P."/>
            <person name="Barre A."/>
            <person name="Maurier F."/>
            <person name="Blanchard A."/>
            <person name="Ben Abdelmoumen B.M."/>
        </authorList>
    </citation>
    <scope>NUCLEOTIDE SEQUENCE [LARGE SCALE GENOMIC DNA]</scope>
    <source>
        <strain evidence="16 17">Mgn_IPT</strain>
    </source>
</reference>
<dbReference type="CDD" id="cd10719">
    <property type="entry name" value="DnaJ_zf"/>
    <property type="match status" value="1"/>
</dbReference>
<dbReference type="Pfam" id="PF01556">
    <property type="entry name" value="DnaJ_C"/>
    <property type="match status" value="1"/>
</dbReference>
<feature type="binding site" evidence="12">
    <location>
        <position position="195"/>
    </location>
    <ligand>
        <name>Zn(2+)</name>
        <dbReference type="ChEBI" id="CHEBI:29105"/>
        <label>2</label>
    </ligand>
</feature>
<evidence type="ECO:0000256" key="6">
    <source>
        <dbReference type="ARBA" id="ARBA00022833"/>
    </source>
</evidence>
<proteinExistence type="inferred from homology"/>
<dbReference type="GO" id="GO:0008270">
    <property type="term" value="F:zinc ion binding"/>
    <property type="evidence" value="ECO:0007669"/>
    <property type="project" value="UniProtKB-UniRule"/>
</dbReference>
<dbReference type="FunFam" id="1.10.287.110:FF:000034">
    <property type="entry name" value="Chaperone protein DnaJ"/>
    <property type="match status" value="1"/>
</dbReference>
<comment type="subunit">
    <text evidence="12">Homodimer.</text>
</comment>
<dbReference type="Gene3D" id="2.60.260.20">
    <property type="entry name" value="Urease metallochaperone UreE, N-terminal domain"/>
    <property type="match status" value="2"/>
</dbReference>
<dbReference type="GO" id="GO:0005737">
    <property type="term" value="C:cytoplasm"/>
    <property type="evidence" value="ECO:0007669"/>
    <property type="project" value="UniProtKB-SubCell"/>
</dbReference>